<comment type="caution">
    <text evidence="2">The sequence shown here is derived from an EMBL/GenBank/DDBJ whole genome shotgun (WGS) entry which is preliminary data.</text>
</comment>
<dbReference type="RefSeq" id="WP_387700994.1">
    <property type="nucleotide sequence ID" value="NZ_JBIAMX010000009.1"/>
</dbReference>
<keyword evidence="1" id="KW-0812">Transmembrane</keyword>
<organism evidence="2 3">
    <name type="scientific">Nocardia thailandica</name>
    <dbReference type="NCBI Taxonomy" id="257275"/>
    <lineage>
        <taxon>Bacteria</taxon>
        <taxon>Bacillati</taxon>
        <taxon>Actinomycetota</taxon>
        <taxon>Actinomycetes</taxon>
        <taxon>Mycobacteriales</taxon>
        <taxon>Nocardiaceae</taxon>
        <taxon>Nocardia</taxon>
    </lineage>
</organism>
<evidence type="ECO:0000313" key="3">
    <source>
        <dbReference type="Proteomes" id="UP001601444"/>
    </source>
</evidence>
<gene>
    <name evidence="2" type="ORF">ACFYTF_16565</name>
</gene>
<proteinExistence type="predicted"/>
<sequence>MSGVVLAAPDRGAGELVGTFAARASEELFDRLTAWGGTTAVLALLVVLLSLAALAWRIGELRDRH</sequence>
<name>A0ABW6PPV8_9NOCA</name>
<dbReference type="Proteomes" id="UP001601444">
    <property type="component" value="Unassembled WGS sequence"/>
</dbReference>
<evidence type="ECO:0000313" key="2">
    <source>
        <dbReference type="EMBL" id="MFF0544445.1"/>
    </source>
</evidence>
<keyword evidence="1" id="KW-0472">Membrane</keyword>
<keyword evidence="1" id="KW-1133">Transmembrane helix</keyword>
<evidence type="ECO:0000256" key="1">
    <source>
        <dbReference type="SAM" id="Phobius"/>
    </source>
</evidence>
<protein>
    <submittedName>
        <fullName evidence="2">Uncharacterized protein</fullName>
    </submittedName>
</protein>
<accession>A0ABW6PPV8</accession>
<reference evidence="2 3" key="1">
    <citation type="submission" date="2024-10" db="EMBL/GenBank/DDBJ databases">
        <title>The Natural Products Discovery Center: Release of the First 8490 Sequenced Strains for Exploring Actinobacteria Biosynthetic Diversity.</title>
        <authorList>
            <person name="Kalkreuter E."/>
            <person name="Kautsar S.A."/>
            <person name="Yang D."/>
            <person name="Bader C.D."/>
            <person name="Teijaro C.N."/>
            <person name="Fluegel L."/>
            <person name="Davis C.M."/>
            <person name="Simpson J.R."/>
            <person name="Lauterbach L."/>
            <person name="Steele A.D."/>
            <person name="Gui C."/>
            <person name="Meng S."/>
            <person name="Li G."/>
            <person name="Viehrig K."/>
            <person name="Ye F."/>
            <person name="Su P."/>
            <person name="Kiefer A.F."/>
            <person name="Nichols A."/>
            <person name="Cepeda A.J."/>
            <person name="Yan W."/>
            <person name="Fan B."/>
            <person name="Jiang Y."/>
            <person name="Adhikari A."/>
            <person name="Zheng C.-J."/>
            <person name="Schuster L."/>
            <person name="Cowan T.M."/>
            <person name="Smanski M.J."/>
            <person name="Chevrette M.G."/>
            <person name="De Carvalho L.P.S."/>
            <person name="Shen B."/>
        </authorList>
    </citation>
    <scope>NUCLEOTIDE SEQUENCE [LARGE SCALE GENOMIC DNA]</scope>
    <source>
        <strain evidence="2 3">NPDC004045</strain>
    </source>
</reference>
<keyword evidence="3" id="KW-1185">Reference proteome</keyword>
<feature type="transmembrane region" description="Helical" evidence="1">
    <location>
        <begin position="34"/>
        <end position="56"/>
    </location>
</feature>
<dbReference type="EMBL" id="JBIAMX010000009">
    <property type="protein sequence ID" value="MFF0544445.1"/>
    <property type="molecule type" value="Genomic_DNA"/>
</dbReference>